<dbReference type="EMBL" id="AP010904">
    <property type="protein sequence ID" value="BAH77020.1"/>
    <property type="molecule type" value="Genomic_DNA"/>
</dbReference>
<feature type="transmembrane region" description="Helical" evidence="1">
    <location>
        <begin position="92"/>
        <end position="110"/>
    </location>
</feature>
<feature type="transmembrane region" description="Helical" evidence="1">
    <location>
        <begin position="66"/>
        <end position="85"/>
    </location>
</feature>
<dbReference type="STRING" id="573370.DMR_35290"/>
<sequence length="226" mass="25685">MIRVLTMANATADIPAARRAKRQFLARRRCLRALRTTLASLLLYEPFAYCGLVLSCHAPFDLGNFAWANATAFLVLAFLRSLVVCIREMRHAPLLAMLPMLIYLTLAIATRHADPWRYNLDYYFRQFYADRLDVIKRVQSGELPDYTLDVGIEKLPPALAHTSYPSGNIGYTNDEDGLTLYFFADGQPPSKARFVYNEKFTPENITYDDGTHKSISMGPGWALLEY</sequence>
<keyword evidence="1" id="KW-0812">Transmembrane</keyword>
<dbReference type="AlphaFoldDB" id="C4XL79"/>
<dbReference type="Proteomes" id="UP000009071">
    <property type="component" value="Chromosome"/>
</dbReference>
<keyword evidence="3" id="KW-1185">Reference proteome</keyword>
<accession>C4XL79</accession>
<keyword evidence="1" id="KW-0472">Membrane</keyword>
<keyword evidence="1" id="KW-1133">Transmembrane helix</keyword>
<dbReference type="HOGENOM" id="CLU_1218203_0_0_7"/>
<gene>
    <name evidence="2" type="ordered locus">DMR_35290</name>
</gene>
<evidence type="ECO:0000313" key="3">
    <source>
        <dbReference type="Proteomes" id="UP000009071"/>
    </source>
</evidence>
<name>C4XL79_SOLM1</name>
<dbReference type="KEGG" id="dma:DMR_35290"/>
<evidence type="ECO:0000313" key="2">
    <source>
        <dbReference type="EMBL" id="BAH77020.1"/>
    </source>
</evidence>
<reference evidence="2 3" key="1">
    <citation type="journal article" date="2009" name="Genome Res.">
        <title>Whole genome sequence of Desulfovibrio magneticus strain RS-1 revealed common gene clusters in magnetotactic bacteria.</title>
        <authorList>
            <person name="Nakazawa H."/>
            <person name="Arakaki A."/>
            <person name="Narita-Yamada S."/>
            <person name="Yashiro I."/>
            <person name="Jinno K."/>
            <person name="Aoki N."/>
            <person name="Tsuruyama A."/>
            <person name="Okamura Y."/>
            <person name="Tanikawa S."/>
            <person name="Fujita N."/>
            <person name="Takeyama H."/>
            <person name="Matsunaga T."/>
        </authorList>
    </citation>
    <scope>NUCLEOTIDE SEQUENCE [LARGE SCALE GENOMIC DNA]</scope>
    <source>
        <strain evidence="3">ATCC 700980 / DSM 13731 / RS-1</strain>
    </source>
</reference>
<proteinExistence type="predicted"/>
<evidence type="ECO:0000256" key="1">
    <source>
        <dbReference type="SAM" id="Phobius"/>
    </source>
</evidence>
<organism evidence="2 3">
    <name type="scientific">Solidesulfovibrio magneticus (strain ATCC 700980 / DSM 13731 / RS-1)</name>
    <name type="common">Desulfovibrio magneticus</name>
    <dbReference type="NCBI Taxonomy" id="573370"/>
    <lineage>
        <taxon>Bacteria</taxon>
        <taxon>Pseudomonadati</taxon>
        <taxon>Thermodesulfobacteriota</taxon>
        <taxon>Desulfovibrionia</taxon>
        <taxon>Desulfovibrionales</taxon>
        <taxon>Desulfovibrionaceae</taxon>
        <taxon>Solidesulfovibrio</taxon>
    </lineage>
</organism>
<feature type="transmembrane region" description="Helical" evidence="1">
    <location>
        <begin position="37"/>
        <end position="60"/>
    </location>
</feature>
<protein>
    <submittedName>
        <fullName evidence="2">Hypothetical membrane protein</fullName>
    </submittedName>
</protein>